<evidence type="ECO:0000256" key="4">
    <source>
        <dbReference type="ARBA" id="ARBA00022475"/>
    </source>
</evidence>
<feature type="transmembrane region" description="Helical" evidence="10">
    <location>
        <begin position="12"/>
        <end position="30"/>
    </location>
</feature>
<dbReference type="PANTHER" id="PTHR39583">
    <property type="entry name" value="TYPE II SECRETION SYSTEM PROTEIN J-RELATED"/>
    <property type="match status" value="1"/>
</dbReference>
<dbReference type="AlphaFoldDB" id="A0A1S8DKT8"/>
<evidence type="ECO:0000256" key="5">
    <source>
        <dbReference type="ARBA" id="ARBA00022481"/>
    </source>
</evidence>
<comment type="similarity">
    <text evidence="2">Belongs to the GSP J family.</text>
</comment>
<evidence type="ECO:0000313" key="11">
    <source>
        <dbReference type="EMBL" id="ONM45262.1"/>
    </source>
</evidence>
<comment type="caution">
    <text evidence="11">The sequence shown here is derived from an EMBL/GenBank/DDBJ whole genome shotgun (WGS) entry which is preliminary data.</text>
</comment>
<dbReference type="Proteomes" id="UP000242847">
    <property type="component" value="Unassembled WGS sequence"/>
</dbReference>
<keyword evidence="5" id="KW-0488">Methylation</keyword>
<evidence type="ECO:0000256" key="8">
    <source>
        <dbReference type="ARBA" id="ARBA00022989"/>
    </source>
</evidence>
<name>A0A1S8DKT8_9GAMM</name>
<dbReference type="SUPFAM" id="SSF54523">
    <property type="entry name" value="Pili subunits"/>
    <property type="match status" value="1"/>
</dbReference>
<protein>
    <recommendedName>
        <fullName evidence="3">Type II secretion system protein J</fullName>
    </recommendedName>
</protein>
<dbReference type="RefSeq" id="WP_083724743.1">
    <property type="nucleotide sequence ID" value="NZ_FOUD01000013.1"/>
</dbReference>
<organism evidence="11 12">
    <name type="scientific">Halopseudomonas pachastrellae</name>
    <dbReference type="NCBI Taxonomy" id="254161"/>
    <lineage>
        <taxon>Bacteria</taxon>
        <taxon>Pseudomonadati</taxon>
        <taxon>Pseudomonadota</taxon>
        <taxon>Gammaproteobacteria</taxon>
        <taxon>Pseudomonadales</taxon>
        <taxon>Pseudomonadaceae</taxon>
        <taxon>Halopseudomonas</taxon>
    </lineage>
</organism>
<dbReference type="GO" id="GO:0015627">
    <property type="term" value="C:type II protein secretion system complex"/>
    <property type="evidence" value="ECO:0007669"/>
    <property type="project" value="InterPro"/>
</dbReference>
<keyword evidence="6" id="KW-0997">Cell inner membrane</keyword>
<dbReference type="InterPro" id="IPR051621">
    <property type="entry name" value="T2SS_protein_J"/>
</dbReference>
<sequence length="206" mass="23060">MRRQQGFTLLELLVAMAVFAIMSVVAYQGLRSVLQVNEVSREHAQVLADLQVSLSVLERDLSQLVDIRVRDEFGDRLPPLRLVPGSDDYPLLELVRAGAGGTERLRRTAWRLTERGLERDLWPGVDIADADSRRMQPFAELVGEEEKLGVDSGFHFIVRGASGLERVDSWPQADQDPQSSQLPLAVEVVLELPRLGQIRRLIAVSQ</sequence>
<evidence type="ECO:0000256" key="9">
    <source>
        <dbReference type="ARBA" id="ARBA00023136"/>
    </source>
</evidence>
<dbReference type="InterPro" id="IPR012902">
    <property type="entry name" value="N_methyl_site"/>
</dbReference>
<dbReference type="OrthoDB" id="9794345at2"/>
<dbReference type="Pfam" id="PF11612">
    <property type="entry name" value="T2SSJ"/>
    <property type="match status" value="1"/>
</dbReference>
<evidence type="ECO:0000256" key="6">
    <source>
        <dbReference type="ARBA" id="ARBA00022519"/>
    </source>
</evidence>
<dbReference type="InterPro" id="IPR010055">
    <property type="entry name" value="T2SS_protein-GspJ"/>
</dbReference>
<gene>
    <name evidence="11" type="ORF">BXT89_03505</name>
</gene>
<proteinExistence type="inferred from homology"/>
<keyword evidence="12" id="KW-1185">Reference proteome</keyword>
<dbReference type="InterPro" id="IPR045584">
    <property type="entry name" value="Pilin-like"/>
</dbReference>
<dbReference type="NCBIfam" id="TIGR01711">
    <property type="entry name" value="gspJ"/>
    <property type="match status" value="1"/>
</dbReference>
<dbReference type="STRING" id="254161.SAMN05216256_11354"/>
<evidence type="ECO:0000256" key="3">
    <source>
        <dbReference type="ARBA" id="ARBA00021539"/>
    </source>
</evidence>
<dbReference type="Pfam" id="PF07963">
    <property type="entry name" value="N_methyl"/>
    <property type="match status" value="1"/>
</dbReference>
<dbReference type="PANTHER" id="PTHR39583:SF2">
    <property type="entry name" value="TYPE II SECRETION SYSTEM PROTEIN J"/>
    <property type="match status" value="1"/>
</dbReference>
<dbReference type="NCBIfam" id="TIGR02532">
    <property type="entry name" value="IV_pilin_GFxxxE"/>
    <property type="match status" value="1"/>
</dbReference>
<dbReference type="EMBL" id="MUBC01000005">
    <property type="protein sequence ID" value="ONM45262.1"/>
    <property type="molecule type" value="Genomic_DNA"/>
</dbReference>
<keyword evidence="4" id="KW-1003">Cell membrane</keyword>
<dbReference type="Gene3D" id="3.10.610.10">
    <property type="entry name" value="GSPII I/J protein-like"/>
    <property type="match status" value="1"/>
</dbReference>
<evidence type="ECO:0000256" key="10">
    <source>
        <dbReference type="SAM" id="Phobius"/>
    </source>
</evidence>
<reference evidence="11 12" key="1">
    <citation type="submission" date="2017-01" db="EMBL/GenBank/DDBJ databases">
        <title>Draft genome sequence of Pseudomonas pachastrellae type strain CCUG 46540T from a deep sea.</title>
        <authorList>
            <person name="Gomila M."/>
            <person name="Mulet M."/>
            <person name="Lalucat J."/>
            <person name="Garcia-Valdes E."/>
        </authorList>
    </citation>
    <scope>NUCLEOTIDE SEQUENCE [LARGE SCALE GENOMIC DNA]</scope>
    <source>
        <strain evidence="11 12">CCUG 46540</strain>
    </source>
</reference>
<accession>A0A1S8DKT8</accession>
<evidence type="ECO:0000256" key="2">
    <source>
        <dbReference type="ARBA" id="ARBA00011084"/>
    </source>
</evidence>
<dbReference type="GO" id="GO:0015628">
    <property type="term" value="P:protein secretion by the type II secretion system"/>
    <property type="evidence" value="ECO:0007669"/>
    <property type="project" value="InterPro"/>
</dbReference>
<evidence type="ECO:0000256" key="7">
    <source>
        <dbReference type="ARBA" id="ARBA00022692"/>
    </source>
</evidence>
<keyword evidence="8 10" id="KW-1133">Transmembrane helix</keyword>
<comment type="subcellular location">
    <subcellularLocation>
        <location evidence="1">Cell inner membrane</location>
        <topology evidence="1">Single-pass membrane protein</topology>
    </subcellularLocation>
</comment>
<dbReference type="Gene3D" id="2.10.70.20">
    <property type="entry name" value="gspk-gspi-gspj complex like domains"/>
    <property type="match status" value="1"/>
</dbReference>
<keyword evidence="7 10" id="KW-0812">Transmembrane</keyword>
<keyword evidence="9 10" id="KW-0472">Membrane</keyword>
<dbReference type="PROSITE" id="PS00409">
    <property type="entry name" value="PROKAR_NTER_METHYL"/>
    <property type="match status" value="1"/>
</dbReference>
<dbReference type="GO" id="GO:0005886">
    <property type="term" value="C:plasma membrane"/>
    <property type="evidence" value="ECO:0007669"/>
    <property type="project" value="UniProtKB-SubCell"/>
</dbReference>
<evidence type="ECO:0000313" key="12">
    <source>
        <dbReference type="Proteomes" id="UP000242847"/>
    </source>
</evidence>
<evidence type="ECO:0000256" key="1">
    <source>
        <dbReference type="ARBA" id="ARBA00004377"/>
    </source>
</evidence>